<gene>
    <name evidence="2" type="ORF">BJ212DRAFT_1299943</name>
</gene>
<feature type="chain" id="PRO_5040372916" evidence="1">
    <location>
        <begin position="24"/>
        <end position="264"/>
    </location>
</feature>
<name>A0A9P7EB31_9AGAM</name>
<evidence type="ECO:0000256" key="1">
    <source>
        <dbReference type="SAM" id="SignalP"/>
    </source>
</evidence>
<proteinExistence type="predicted"/>
<dbReference type="InterPro" id="IPR012337">
    <property type="entry name" value="RNaseH-like_sf"/>
</dbReference>
<dbReference type="EMBL" id="JABBWG010000017">
    <property type="protein sequence ID" value="KAG1816122.1"/>
    <property type="molecule type" value="Genomic_DNA"/>
</dbReference>
<protein>
    <submittedName>
        <fullName evidence="2">Uncharacterized protein</fullName>
    </submittedName>
</protein>
<keyword evidence="3" id="KW-1185">Reference proteome</keyword>
<reference evidence="2" key="1">
    <citation type="journal article" date="2020" name="New Phytol.">
        <title>Comparative genomics reveals dynamic genome evolution in host specialist ectomycorrhizal fungi.</title>
        <authorList>
            <person name="Lofgren L.A."/>
            <person name="Nguyen N.H."/>
            <person name="Vilgalys R."/>
            <person name="Ruytinx J."/>
            <person name="Liao H.L."/>
            <person name="Branco S."/>
            <person name="Kuo A."/>
            <person name="LaButti K."/>
            <person name="Lipzen A."/>
            <person name="Andreopoulos W."/>
            <person name="Pangilinan J."/>
            <person name="Riley R."/>
            <person name="Hundley H."/>
            <person name="Na H."/>
            <person name="Barry K."/>
            <person name="Grigoriev I.V."/>
            <person name="Stajich J.E."/>
            <person name="Kennedy P.G."/>
        </authorList>
    </citation>
    <scope>NUCLEOTIDE SEQUENCE</scope>
    <source>
        <strain evidence="2">MN1</strain>
    </source>
</reference>
<comment type="caution">
    <text evidence="2">The sequence shown here is derived from an EMBL/GenBank/DDBJ whole genome shotgun (WGS) entry which is preliminary data.</text>
</comment>
<evidence type="ECO:0000313" key="2">
    <source>
        <dbReference type="EMBL" id="KAG1816122.1"/>
    </source>
</evidence>
<dbReference type="Proteomes" id="UP000807769">
    <property type="component" value="Unassembled WGS sequence"/>
</dbReference>
<dbReference type="OrthoDB" id="2610923at2759"/>
<dbReference type="SUPFAM" id="SSF53098">
    <property type="entry name" value="Ribonuclease H-like"/>
    <property type="match status" value="1"/>
</dbReference>
<organism evidence="2 3">
    <name type="scientific">Suillus subaureus</name>
    <dbReference type="NCBI Taxonomy" id="48587"/>
    <lineage>
        <taxon>Eukaryota</taxon>
        <taxon>Fungi</taxon>
        <taxon>Dikarya</taxon>
        <taxon>Basidiomycota</taxon>
        <taxon>Agaricomycotina</taxon>
        <taxon>Agaricomycetes</taxon>
        <taxon>Agaricomycetidae</taxon>
        <taxon>Boletales</taxon>
        <taxon>Suillineae</taxon>
        <taxon>Suillaceae</taxon>
        <taxon>Suillus</taxon>
    </lineage>
</organism>
<keyword evidence="1" id="KW-0732">Signal</keyword>
<sequence>MTMTPYLILAIHLAKLLPSLSRSESPLKLMRFSAINCFTNLANESKEVPTLHNKTYNNFKLNWSDWRHLRLIHRVLKEPATAQQSFLSAKHLTAWKTIPTLECLADPWRSMADDPQYVPIADTIKAGLKNVNKYFKKTNQSDMYFICLGQWDTEDVADGRAHLEAMFNDYYTLPSRTPTKEQSAPPTRAVCKHYGDNWMCEAIRTHQTSGHLTHNPWQELNMYLSSPLEETDDIVAWWGWRKHQSLTPLKDTETRYDSQIFVRQ</sequence>
<feature type="signal peptide" evidence="1">
    <location>
        <begin position="1"/>
        <end position="23"/>
    </location>
</feature>
<dbReference type="RefSeq" id="XP_041192928.1">
    <property type="nucleotide sequence ID" value="XM_041332944.1"/>
</dbReference>
<dbReference type="GeneID" id="64626961"/>
<dbReference type="AlphaFoldDB" id="A0A9P7EB31"/>
<accession>A0A9P7EB31</accession>
<evidence type="ECO:0000313" key="3">
    <source>
        <dbReference type="Proteomes" id="UP000807769"/>
    </source>
</evidence>